<gene>
    <name evidence="3" type="ORF">Fuma_03793</name>
</gene>
<reference evidence="3 4" key="1">
    <citation type="journal article" date="2016" name="Front. Microbiol.">
        <title>Fuerstia marisgermanicae gen. nov., sp. nov., an Unusual Member of the Phylum Planctomycetes from the German Wadden Sea.</title>
        <authorList>
            <person name="Kohn T."/>
            <person name="Heuer A."/>
            <person name="Jogler M."/>
            <person name="Vollmers J."/>
            <person name="Boedeker C."/>
            <person name="Bunk B."/>
            <person name="Rast P."/>
            <person name="Borchert D."/>
            <person name="Glockner I."/>
            <person name="Freese H.M."/>
            <person name="Klenk H.P."/>
            <person name="Overmann J."/>
            <person name="Kaster A.K."/>
            <person name="Rohde M."/>
            <person name="Wiegand S."/>
            <person name="Jogler C."/>
        </authorList>
    </citation>
    <scope>NUCLEOTIDE SEQUENCE [LARGE SCALE GENOMIC DNA]</scope>
    <source>
        <strain evidence="3 4">NH11</strain>
    </source>
</reference>
<dbReference type="Pfam" id="PF07332">
    <property type="entry name" value="Phage_holin_3_6"/>
    <property type="match status" value="1"/>
</dbReference>
<accession>A0A1P8WJC8</accession>
<evidence type="ECO:0000313" key="3">
    <source>
        <dbReference type="EMBL" id="APZ94169.1"/>
    </source>
</evidence>
<evidence type="ECO:0000313" key="4">
    <source>
        <dbReference type="Proteomes" id="UP000187735"/>
    </source>
</evidence>
<organism evidence="3 4">
    <name type="scientific">Fuerstiella marisgermanici</name>
    <dbReference type="NCBI Taxonomy" id="1891926"/>
    <lineage>
        <taxon>Bacteria</taxon>
        <taxon>Pseudomonadati</taxon>
        <taxon>Planctomycetota</taxon>
        <taxon>Planctomycetia</taxon>
        <taxon>Planctomycetales</taxon>
        <taxon>Planctomycetaceae</taxon>
        <taxon>Fuerstiella</taxon>
    </lineage>
</organism>
<keyword evidence="2" id="KW-0472">Membrane</keyword>
<dbReference type="AlphaFoldDB" id="A0A1P8WJC8"/>
<feature type="region of interest" description="Disordered" evidence="1">
    <location>
        <begin position="1"/>
        <end position="24"/>
    </location>
</feature>
<dbReference type="RefSeq" id="WP_077025524.1">
    <property type="nucleotide sequence ID" value="NZ_CP017641.1"/>
</dbReference>
<keyword evidence="4" id="KW-1185">Reference proteome</keyword>
<feature type="transmembrane region" description="Helical" evidence="2">
    <location>
        <begin position="91"/>
        <end position="115"/>
    </location>
</feature>
<keyword evidence="2" id="KW-0812">Transmembrane</keyword>
<dbReference type="STRING" id="1891926.Fuma_03793"/>
<protein>
    <recommendedName>
        <fullName evidence="5">Phage holin family protein</fullName>
    </recommendedName>
</protein>
<proteinExistence type="predicted"/>
<feature type="transmembrane region" description="Helical" evidence="2">
    <location>
        <begin position="59"/>
        <end position="85"/>
    </location>
</feature>
<sequence>MITQQRSAPTDGDRASSKQKPPRQRGIGALLHDAIALIELQGKLFVHDLHQLKSGSGPALLMLALGVILAFATVPVLLLGLGWMLASLADWPVWLATVTVAAVGGVVPALGLLIIGWKTLLRKSSVVTRSTTELKCNTDWLKRRLKSM</sequence>
<name>A0A1P8WJC8_9PLAN</name>
<evidence type="ECO:0000256" key="1">
    <source>
        <dbReference type="SAM" id="MobiDB-lite"/>
    </source>
</evidence>
<dbReference type="Proteomes" id="UP000187735">
    <property type="component" value="Chromosome"/>
</dbReference>
<dbReference type="KEGG" id="fmr:Fuma_03793"/>
<dbReference type="InterPro" id="IPR009937">
    <property type="entry name" value="Phage_holin_3_6"/>
</dbReference>
<keyword evidence="2" id="KW-1133">Transmembrane helix</keyword>
<evidence type="ECO:0000256" key="2">
    <source>
        <dbReference type="SAM" id="Phobius"/>
    </source>
</evidence>
<dbReference type="EMBL" id="CP017641">
    <property type="protein sequence ID" value="APZ94169.1"/>
    <property type="molecule type" value="Genomic_DNA"/>
</dbReference>
<evidence type="ECO:0008006" key="5">
    <source>
        <dbReference type="Google" id="ProtNLM"/>
    </source>
</evidence>